<sequence>MLEFQTDLAKCRFNMEALSWCVQIWVQCSISKLVCTNVNAIKQPQPDAITPSSSKLVCPNVDVIYHYQTDVAIRGNSITASKWCGQMWGNVATSDVWPNLGSV</sequence>
<proteinExistence type="predicted"/>
<keyword evidence="2" id="KW-1185">Reference proteome</keyword>
<name>A0AAV4VH44_CAEEX</name>
<dbReference type="AlphaFoldDB" id="A0AAV4VH44"/>
<organism evidence="1 2">
    <name type="scientific">Caerostris extrusa</name>
    <name type="common">Bark spider</name>
    <name type="synonym">Caerostris bankana</name>
    <dbReference type="NCBI Taxonomy" id="172846"/>
    <lineage>
        <taxon>Eukaryota</taxon>
        <taxon>Metazoa</taxon>
        <taxon>Ecdysozoa</taxon>
        <taxon>Arthropoda</taxon>
        <taxon>Chelicerata</taxon>
        <taxon>Arachnida</taxon>
        <taxon>Araneae</taxon>
        <taxon>Araneomorphae</taxon>
        <taxon>Entelegynae</taxon>
        <taxon>Araneoidea</taxon>
        <taxon>Araneidae</taxon>
        <taxon>Caerostris</taxon>
    </lineage>
</organism>
<dbReference type="Proteomes" id="UP001054945">
    <property type="component" value="Unassembled WGS sequence"/>
</dbReference>
<evidence type="ECO:0000313" key="1">
    <source>
        <dbReference type="EMBL" id="GIY68944.1"/>
    </source>
</evidence>
<dbReference type="EMBL" id="BPLR01014466">
    <property type="protein sequence ID" value="GIY68944.1"/>
    <property type="molecule type" value="Genomic_DNA"/>
</dbReference>
<gene>
    <name evidence="1" type="ORF">CEXT_543501</name>
</gene>
<comment type="caution">
    <text evidence="1">The sequence shown here is derived from an EMBL/GenBank/DDBJ whole genome shotgun (WGS) entry which is preliminary data.</text>
</comment>
<evidence type="ECO:0000313" key="2">
    <source>
        <dbReference type="Proteomes" id="UP001054945"/>
    </source>
</evidence>
<protein>
    <submittedName>
        <fullName evidence="1">Uncharacterized protein</fullName>
    </submittedName>
</protein>
<reference evidence="1 2" key="1">
    <citation type="submission" date="2021-06" db="EMBL/GenBank/DDBJ databases">
        <title>Caerostris extrusa draft genome.</title>
        <authorList>
            <person name="Kono N."/>
            <person name="Arakawa K."/>
        </authorList>
    </citation>
    <scope>NUCLEOTIDE SEQUENCE [LARGE SCALE GENOMIC DNA]</scope>
</reference>
<accession>A0AAV4VH44</accession>